<protein>
    <submittedName>
        <fullName evidence="1">Uncharacterized protein</fullName>
    </submittedName>
</protein>
<organism evidence="1 2">
    <name type="scientific">Vibrio parahaemolyticus</name>
    <dbReference type="NCBI Taxonomy" id="670"/>
    <lineage>
        <taxon>Bacteria</taxon>
        <taxon>Pseudomonadati</taxon>
        <taxon>Pseudomonadota</taxon>
        <taxon>Gammaproteobacteria</taxon>
        <taxon>Vibrionales</taxon>
        <taxon>Vibrionaceae</taxon>
        <taxon>Vibrio</taxon>
    </lineage>
</organism>
<feature type="non-terminal residue" evidence="1">
    <location>
        <position position="1"/>
    </location>
</feature>
<reference evidence="1 2" key="1">
    <citation type="submission" date="2020-04" db="EMBL/GenBank/DDBJ databases">
        <title>Whole-genome sequencing of Vibrio spp. from China reveals different genetic environments of blaCTX-M-14 among diverse lineages.</title>
        <authorList>
            <person name="Zheng Z."/>
            <person name="Ye L."/>
            <person name="Chen S."/>
        </authorList>
    </citation>
    <scope>NUCLEOTIDE SEQUENCE [LARGE SCALE GENOMIC DNA]</scope>
    <source>
        <strain evidence="1 2">Vb0574</strain>
    </source>
</reference>
<dbReference type="AlphaFoldDB" id="A0A7Y0S248"/>
<sequence length="86" mass="10022">GRALSVKEHFSLDDNDVLFHIKQWRNNQDPTLADLASRCLDRRLFKILDLDMPEDRRSEFIQNACNAVIKKGFDADYYFIEDTAGD</sequence>
<dbReference type="Proteomes" id="UP000555836">
    <property type="component" value="Unassembled WGS sequence"/>
</dbReference>
<comment type="caution">
    <text evidence="1">The sequence shown here is derived from an EMBL/GenBank/DDBJ whole genome shotgun (WGS) entry which is preliminary data.</text>
</comment>
<feature type="non-terminal residue" evidence="1">
    <location>
        <position position="86"/>
    </location>
</feature>
<dbReference type="EMBL" id="JABCLD010000692">
    <property type="protein sequence ID" value="NMU24989.1"/>
    <property type="molecule type" value="Genomic_DNA"/>
</dbReference>
<name>A0A7Y0S248_VIBPH</name>
<evidence type="ECO:0000313" key="2">
    <source>
        <dbReference type="Proteomes" id="UP000555836"/>
    </source>
</evidence>
<accession>A0A7Y0S248</accession>
<dbReference type="Gene3D" id="1.20.1250.30">
    <property type="match status" value="1"/>
</dbReference>
<gene>
    <name evidence="1" type="ORF">HKB21_05085</name>
</gene>
<proteinExistence type="predicted"/>
<evidence type="ECO:0000313" key="1">
    <source>
        <dbReference type="EMBL" id="NMU24989.1"/>
    </source>
</evidence>